<comment type="function">
    <text evidence="1 13">Essential component of the TIM23 complex, a complex that mediates the translocation of transit peptide-containing proteins across the mitochondrial inner membrane.</text>
</comment>
<sequence>MSLILRSFLHAKNVCNNKFQFFSSSKRSILAFNYRHFSNEKYEELERQKRQDWHWKGVKKGIGFMSILVISGTAYVFYVYGSQPRDPVTGELLPDEFSNYKFAPFWRVLDFIKFWKKFIAEPSREKLLPDPVKAPYHQPKYTVVLELRNVLVSPQWDYKKGHYFVKRPALDYFIDMIGYPNFELVLYTSENLMNAAPIVTQIDPQGQRINHALFRDCTKYVNGTHVKDLSRLNRDLKKVIYIDWEPAAFQLNPENVLCVPKWNGDMNDTSLVDLAELLKTIHLSDVEDFRPVLQFYSQFDNPTEEFRKRAKIVGQEDLSRLNRDLKKVIYIDWEPAAFQLNPENVLCVPKWNGDMNDTSLVDLAELLKTIHLSDVEDFRPVLQFYSQFDNPTEEFRKRAKIVGQENQQATSTSQSITSSEEPLKKYRGSLFGARRHAV</sequence>
<reference evidence="16 17" key="1">
    <citation type="submission" date="2020-08" db="EMBL/GenBank/DDBJ databases">
        <authorList>
            <person name="Koutsovoulos G."/>
            <person name="Danchin GJ E."/>
        </authorList>
    </citation>
    <scope>NUCLEOTIDE SEQUENCE [LARGE SCALE GENOMIC DNA]</scope>
</reference>
<dbReference type="FunFam" id="3.40.50.1000:FF:000019">
    <property type="entry name" value="Mitochondrial import inner membrane translocase subunit TIM50"/>
    <property type="match status" value="1"/>
</dbReference>
<proteinExistence type="inferred from homology"/>
<evidence type="ECO:0000256" key="3">
    <source>
        <dbReference type="ARBA" id="ARBA00006344"/>
    </source>
</evidence>
<evidence type="ECO:0000256" key="5">
    <source>
        <dbReference type="ARBA" id="ARBA00022692"/>
    </source>
</evidence>
<dbReference type="CDD" id="cd07521">
    <property type="entry name" value="HAD_FCP1-like"/>
    <property type="match status" value="1"/>
</dbReference>
<dbReference type="AlphaFoldDB" id="A0A6V7W9Y8"/>
<dbReference type="EMBL" id="CAJEWN010000472">
    <property type="protein sequence ID" value="CAD2183558.1"/>
    <property type="molecule type" value="Genomic_DNA"/>
</dbReference>
<dbReference type="Pfam" id="PF03031">
    <property type="entry name" value="NIF"/>
    <property type="match status" value="2"/>
</dbReference>
<evidence type="ECO:0000256" key="14">
    <source>
        <dbReference type="SAM" id="MobiDB-lite"/>
    </source>
</evidence>
<protein>
    <recommendedName>
        <fullName evidence="13">Mitochondrial import inner membrane translocase subunit TIM50</fullName>
    </recommendedName>
</protein>
<evidence type="ECO:0000259" key="15">
    <source>
        <dbReference type="PROSITE" id="PS50969"/>
    </source>
</evidence>
<feature type="compositionally biased region" description="Low complexity" evidence="14">
    <location>
        <begin position="407"/>
        <end position="419"/>
    </location>
</feature>
<evidence type="ECO:0000313" key="17">
    <source>
        <dbReference type="Proteomes" id="UP000580250"/>
    </source>
</evidence>
<evidence type="ECO:0000256" key="11">
    <source>
        <dbReference type="ARBA" id="ARBA00023128"/>
    </source>
</evidence>
<keyword evidence="6" id="KW-0999">Mitochondrion inner membrane</keyword>
<dbReference type="PANTHER" id="PTHR12210">
    <property type="entry name" value="DULLARD PROTEIN PHOSPHATASE"/>
    <property type="match status" value="1"/>
</dbReference>
<dbReference type="InterPro" id="IPR023214">
    <property type="entry name" value="HAD_sf"/>
</dbReference>
<evidence type="ECO:0000256" key="9">
    <source>
        <dbReference type="ARBA" id="ARBA00022989"/>
    </source>
</evidence>
<keyword evidence="10 13" id="KW-0811">Translocation</keyword>
<accession>A0A6V7W9Y8</accession>
<dbReference type="InterPro" id="IPR036412">
    <property type="entry name" value="HAD-like_sf"/>
</dbReference>
<keyword evidence="5" id="KW-0812">Transmembrane</keyword>
<evidence type="ECO:0000256" key="2">
    <source>
        <dbReference type="ARBA" id="ARBA00004434"/>
    </source>
</evidence>
<gene>
    <name evidence="16" type="ORF">MENT_LOCUS35861</name>
</gene>
<comment type="subcellular location">
    <subcellularLocation>
        <location evidence="2 13">Mitochondrion inner membrane</location>
        <topology evidence="2 13">Single-pass membrane protein</topology>
    </subcellularLocation>
</comment>
<comment type="similarity">
    <text evidence="3 13">Belongs to the TIM50 family.</text>
</comment>
<dbReference type="PROSITE" id="PS50969">
    <property type="entry name" value="FCP1"/>
    <property type="match status" value="1"/>
</dbReference>
<dbReference type="Gene3D" id="3.40.50.1000">
    <property type="entry name" value="HAD superfamily/HAD-like"/>
    <property type="match status" value="2"/>
</dbReference>
<evidence type="ECO:0000256" key="1">
    <source>
        <dbReference type="ARBA" id="ARBA00002959"/>
    </source>
</evidence>
<evidence type="ECO:0000256" key="7">
    <source>
        <dbReference type="ARBA" id="ARBA00022927"/>
    </source>
</evidence>
<evidence type="ECO:0000256" key="4">
    <source>
        <dbReference type="ARBA" id="ARBA00022448"/>
    </source>
</evidence>
<organism evidence="16 17">
    <name type="scientific">Meloidogyne enterolobii</name>
    <name type="common">Root-knot nematode worm</name>
    <name type="synonym">Meloidogyne mayaguensis</name>
    <dbReference type="NCBI Taxonomy" id="390850"/>
    <lineage>
        <taxon>Eukaryota</taxon>
        <taxon>Metazoa</taxon>
        <taxon>Ecdysozoa</taxon>
        <taxon>Nematoda</taxon>
        <taxon>Chromadorea</taxon>
        <taxon>Rhabditida</taxon>
        <taxon>Tylenchina</taxon>
        <taxon>Tylenchomorpha</taxon>
        <taxon>Tylenchoidea</taxon>
        <taxon>Meloidogynidae</taxon>
        <taxon>Meloidogyninae</taxon>
        <taxon>Meloidogyne</taxon>
    </lineage>
</organism>
<evidence type="ECO:0000256" key="6">
    <source>
        <dbReference type="ARBA" id="ARBA00022792"/>
    </source>
</evidence>
<evidence type="ECO:0000256" key="13">
    <source>
        <dbReference type="RuleBase" id="RU365079"/>
    </source>
</evidence>
<feature type="region of interest" description="Disordered" evidence="14">
    <location>
        <begin position="401"/>
        <end position="421"/>
    </location>
</feature>
<dbReference type="GO" id="GO:0005744">
    <property type="term" value="C:TIM23 mitochondrial import inner membrane translocase complex"/>
    <property type="evidence" value="ECO:0007669"/>
    <property type="project" value="UniProtKB-UniRule"/>
</dbReference>
<name>A0A6V7W9Y8_MELEN</name>
<dbReference type="SUPFAM" id="SSF56784">
    <property type="entry name" value="HAD-like"/>
    <property type="match status" value="2"/>
</dbReference>
<evidence type="ECO:0000256" key="12">
    <source>
        <dbReference type="ARBA" id="ARBA00023136"/>
    </source>
</evidence>
<evidence type="ECO:0000256" key="8">
    <source>
        <dbReference type="ARBA" id="ARBA00022946"/>
    </source>
</evidence>
<keyword evidence="12" id="KW-0472">Membrane</keyword>
<keyword evidence="9" id="KW-1133">Transmembrane helix</keyword>
<dbReference type="InterPro" id="IPR050365">
    <property type="entry name" value="TIM50"/>
</dbReference>
<evidence type="ECO:0000313" key="16">
    <source>
        <dbReference type="EMBL" id="CAD2183558.1"/>
    </source>
</evidence>
<comment type="subunit">
    <text evidence="13">Component of the TIM23 complex.</text>
</comment>
<dbReference type="SMART" id="SM00577">
    <property type="entry name" value="CPDc"/>
    <property type="match status" value="1"/>
</dbReference>
<keyword evidence="11 13" id="KW-0496">Mitochondrion</keyword>
<dbReference type="OrthoDB" id="287041at2759"/>
<dbReference type="GO" id="GO:0015031">
    <property type="term" value="P:protein transport"/>
    <property type="evidence" value="ECO:0007669"/>
    <property type="project" value="UniProtKB-KW"/>
</dbReference>
<dbReference type="Proteomes" id="UP000580250">
    <property type="component" value="Unassembled WGS sequence"/>
</dbReference>
<keyword evidence="7 13" id="KW-0653">Protein transport</keyword>
<evidence type="ECO:0000256" key="10">
    <source>
        <dbReference type="ARBA" id="ARBA00023010"/>
    </source>
</evidence>
<keyword evidence="4 13" id="KW-0813">Transport</keyword>
<feature type="domain" description="FCP1 homology" evidence="15">
    <location>
        <begin position="136"/>
        <end position="281"/>
    </location>
</feature>
<keyword evidence="8 13" id="KW-0809">Transit peptide</keyword>
<dbReference type="InterPro" id="IPR004274">
    <property type="entry name" value="FCP1_dom"/>
</dbReference>
<comment type="caution">
    <text evidence="16">The sequence shown here is derived from an EMBL/GenBank/DDBJ whole genome shotgun (WGS) entry which is preliminary data.</text>
</comment>